<dbReference type="InterPro" id="IPR009023">
    <property type="entry name" value="HMG_CoA_Rdtase_NAD(P)-bd_sf"/>
</dbReference>
<dbReference type="Pfam" id="PF00368">
    <property type="entry name" value="HMG-CoA_red"/>
    <property type="match status" value="1"/>
</dbReference>
<dbReference type="Gene3D" id="1.10.8.660">
    <property type="match status" value="1"/>
</dbReference>
<accession>A0A930U6P7</accession>
<dbReference type="GO" id="GO:0140643">
    <property type="term" value="F:hydroxymethylglutaryl-CoA reductase (NADH) activity"/>
    <property type="evidence" value="ECO:0007669"/>
    <property type="project" value="UniProtKB-EC"/>
</dbReference>
<dbReference type="InterPro" id="IPR004553">
    <property type="entry name" value="HMG_CoA_Rdtase_bac-typ"/>
</dbReference>
<evidence type="ECO:0000313" key="4">
    <source>
        <dbReference type="EMBL" id="MBF2707893.1"/>
    </source>
</evidence>
<dbReference type="InterPro" id="IPR023076">
    <property type="entry name" value="HMG_CoA_Rdtase_CS"/>
</dbReference>
<gene>
    <name evidence="4" type="ORF">IR213_04710</name>
</gene>
<dbReference type="EC" id="1.1.1.88" evidence="3"/>
<dbReference type="Gene3D" id="3.90.770.10">
    <property type="entry name" value="3-hydroxy-3-methylglutaryl-coenzyme A Reductase, Chain A, domain 2"/>
    <property type="match status" value="2"/>
</dbReference>
<dbReference type="PROSITE" id="PS00066">
    <property type="entry name" value="HMG_COA_REDUCTASE_1"/>
    <property type="match status" value="1"/>
</dbReference>
<dbReference type="AlphaFoldDB" id="A0A930U6P7"/>
<dbReference type="NCBIfam" id="TIGR00532">
    <property type="entry name" value="HMG_CoA_R_NAD"/>
    <property type="match status" value="1"/>
</dbReference>
<dbReference type="SUPFAM" id="SSF55035">
    <property type="entry name" value="NAD-binding domain of HMG-CoA reductase"/>
    <property type="match status" value="1"/>
</dbReference>
<keyword evidence="2 3" id="KW-0560">Oxidoreductase</keyword>
<evidence type="ECO:0000256" key="3">
    <source>
        <dbReference type="RuleBase" id="RU361219"/>
    </source>
</evidence>
<evidence type="ECO:0000256" key="2">
    <source>
        <dbReference type="ARBA" id="ARBA00023002"/>
    </source>
</evidence>
<evidence type="ECO:0000256" key="1">
    <source>
        <dbReference type="ARBA" id="ARBA00007661"/>
    </source>
</evidence>
<dbReference type="CDD" id="cd00644">
    <property type="entry name" value="HMG-CoA_reductase_classII"/>
    <property type="match status" value="1"/>
</dbReference>
<proteinExistence type="inferred from homology"/>
<comment type="caution">
    <text evidence="4">The sequence shown here is derived from an EMBL/GenBank/DDBJ whole genome shotgun (WGS) entry which is preliminary data.</text>
</comment>
<dbReference type="PROSITE" id="PS50065">
    <property type="entry name" value="HMG_COA_REDUCTASE_4"/>
    <property type="match status" value="1"/>
</dbReference>
<dbReference type="GO" id="GO:0004420">
    <property type="term" value="F:hydroxymethylglutaryl-CoA reductase (NADPH) activity"/>
    <property type="evidence" value="ECO:0007669"/>
    <property type="project" value="InterPro"/>
</dbReference>
<dbReference type="EMBL" id="JADHEC010000007">
    <property type="protein sequence ID" value="MBF2707893.1"/>
    <property type="molecule type" value="Genomic_DNA"/>
</dbReference>
<keyword evidence="3" id="KW-0520">NAD</keyword>
<dbReference type="InterPro" id="IPR023074">
    <property type="entry name" value="HMG_CoA_Rdtase_cat_sf"/>
</dbReference>
<dbReference type="PANTHER" id="PTHR10572:SF24">
    <property type="entry name" value="3-HYDROXY-3-METHYLGLUTARYL-COENZYME A REDUCTASE"/>
    <property type="match status" value="1"/>
</dbReference>
<organism evidence="4 5">
    <name type="scientific">Flavobacterium soyangense</name>
    <dbReference type="NCBI Taxonomy" id="2023265"/>
    <lineage>
        <taxon>Bacteria</taxon>
        <taxon>Pseudomonadati</taxon>
        <taxon>Bacteroidota</taxon>
        <taxon>Flavobacteriia</taxon>
        <taxon>Flavobacteriales</taxon>
        <taxon>Flavobacteriaceae</taxon>
        <taxon>Flavobacterium</taxon>
    </lineage>
</organism>
<dbReference type="Proteomes" id="UP000646211">
    <property type="component" value="Unassembled WGS sequence"/>
</dbReference>
<dbReference type="PANTHER" id="PTHR10572">
    <property type="entry name" value="3-HYDROXY-3-METHYLGLUTARYL-COENZYME A REDUCTASE"/>
    <property type="match status" value="1"/>
</dbReference>
<comment type="similarity">
    <text evidence="1 3">Belongs to the HMG-CoA reductase family.</text>
</comment>
<protein>
    <recommendedName>
        <fullName evidence="3">3-hydroxy-3-methylglutaryl coenzyme A reductase</fullName>
        <shortName evidence="3">HMG-CoA reductase</shortName>
        <ecNumber evidence="3">1.1.1.88</ecNumber>
    </recommendedName>
</protein>
<name>A0A930U6P7_9FLAO</name>
<evidence type="ECO:0000313" key="5">
    <source>
        <dbReference type="Proteomes" id="UP000646211"/>
    </source>
</evidence>
<comment type="pathway">
    <text evidence="3">Metabolic intermediate metabolism; (R)-mevalonate degradation; (S)-3-hydroxy-3-methylglutaryl-CoA from (R)-mevalonate: step 1/1.</text>
</comment>
<dbReference type="GO" id="GO:0015936">
    <property type="term" value="P:coenzyme A metabolic process"/>
    <property type="evidence" value="ECO:0007669"/>
    <property type="project" value="InterPro"/>
</dbReference>
<dbReference type="InterPro" id="IPR009029">
    <property type="entry name" value="HMG_CoA_Rdtase_sub-bd_dom_sf"/>
</dbReference>
<sequence>MNNAVAGFSKLSKEEKINWIAKEYFSNPKEAISILKKYWNSDRKIQKLHDEFIENTISNFYIPLGVAPNFLINGKYSSIPMAIEESSVVAAASKAAKFWSTRGGFKANVINTEKIGQVHFIFKGDESKLALFFAQTKTHFFANTESITKNMQKRGGGIQDIVLKDKTNLLPNYFQLHATFETKDSMGANFINSCLEQFSKTLKEEALAYSLFSEEEKNIEVVMSILSNYVPNCIVRAEVSCHVDDLVEKHIPNPKAFTERFIQSVKIAEVEPFRAVTHNKGIMNGIDAVVLATGNDFRAVEAGIHAYASRNGSYSSLSHAKIENDIFTFWLEVPLALGTVGGLTSLHPLVKLSLEMLENPSAKELMQFVAVAGLAQNFAALRSLTTTGIQDGHMKMHLNNILNQFEANDDERVLIRKHFKHHVVSHSAVVEYIETLRRLV</sequence>
<dbReference type="PRINTS" id="PR00071">
    <property type="entry name" value="HMGCOARDTASE"/>
</dbReference>
<comment type="catalytic activity">
    <reaction evidence="3">
        <text>(R)-mevalonate + 2 NAD(+) + CoA = (3S)-3-hydroxy-3-methylglutaryl-CoA + 2 NADH + 2 H(+)</text>
        <dbReference type="Rhea" id="RHEA:14833"/>
        <dbReference type="ChEBI" id="CHEBI:15378"/>
        <dbReference type="ChEBI" id="CHEBI:36464"/>
        <dbReference type="ChEBI" id="CHEBI:43074"/>
        <dbReference type="ChEBI" id="CHEBI:57287"/>
        <dbReference type="ChEBI" id="CHEBI:57540"/>
        <dbReference type="ChEBI" id="CHEBI:57945"/>
        <dbReference type="EC" id="1.1.1.88"/>
    </reaction>
</comment>
<keyword evidence="5" id="KW-1185">Reference proteome</keyword>
<reference evidence="4" key="1">
    <citation type="submission" date="2020-11" db="EMBL/GenBank/DDBJ databases">
        <title>Genome of Flavobacterium soyangense.</title>
        <authorList>
            <person name="Liu Q."/>
            <person name="Xin Y.-H."/>
        </authorList>
    </citation>
    <scope>NUCLEOTIDE SEQUENCE</scope>
    <source>
        <strain evidence="4">CGMCC 1.13493</strain>
    </source>
</reference>
<dbReference type="InterPro" id="IPR002202">
    <property type="entry name" value="HMG_CoA_Rdtase"/>
</dbReference>
<dbReference type="SUPFAM" id="SSF56542">
    <property type="entry name" value="Substrate-binding domain of HMG-CoA reductase"/>
    <property type="match status" value="1"/>
</dbReference>